<proteinExistence type="predicted"/>
<feature type="compositionally biased region" description="Basic and acidic residues" evidence="1">
    <location>
        <begin position="172"/>
        <end position="190"/>
    </location>
</feature>
<feature type="region of interest" description="Disordered" evidence="1">
    <location>
        <begin position="172"/>
        <end position="194"/>
    </location>
</feature>
<dbReference type="AlphaFoldDB" id="A0A1F6BAF5"/>
<protein>
    <submittedName>
        <fullName evidence="2">Uncharacterized protein</fullName>
    </submittedName>
</protein>
<gene>
    <name evidence="2" type="ORF">A2968_07530</name>
</gene>
<comment type="caution">
    <text evidence="2">The sequence shown here is derived from an EMBL/GenBank/DDBJ whole genome shotgun (WGS) entry which is preliminary data.</text>
</comment>
<organism evidence="2 3">
    <name type="scientific">Candidatus Gottesmanbacteria bacterium RIFCSPLOWO2_01_FULL_42_22</name>
    <dbReference type="NCBI Taxonomy" id="1798391"/>
    <lineage>
        <taxon>Bacteria</taxon>
        <taxon>Candidatus Gottesmaniibacteriota</taxon>
    </lineage>
</organism>
<evidence type="ECO:0000313" key="3">
    <source>
        <dbReference type="Proteomes" id="UP000176228"/>
    </source>
</evidence>
<sequence>MGEITPEEVSPINPPWTEIPLSQWREHTENFLMRGKRVDHGDIIGEYLSAGKVAMTDTFVGKIGRCDSPNASKADLKYIDWLISSNTGQGDPPGEVVGAFEIQSDIGPNGMLLAVRFPSVPRFLRAQRYIGDEESPEIFFIGLRETPVAGDLDLVFIRQETGEPKYVKRLTEYPRPDGKPETIESNDKKNTWGNKDTVVREIKAQLLPPELRAEPEVIPLIGSIFMRTGMGEYGSLGEGLEPGRQRFDLQLVDNPSDTEEVQGFRNERLATFQPLLNNLRTKKYPFDHPSEF</sequence>
<dbReference type="STRING" id="1798391.A2968_07530"/>
<dbReference type="Proteomes" id="UP000176228">
    <property type="component" value="Unassembled WGS sequence"/>
</dbReference>
<reference evidence="2 3" key="1">
    <citation type="journal article" date="2016" name="Nat. Commun.">
        <title>Thousands of microbial genomes shed light on interconnected biogeochemical processes in an aquifer system.</title>
        <authorList>
            <person name="Anantharaman K."/>
            <person name="Brown C.T."/>
            <person name="Hug L.A."/>
            <person name="Sharon I."/>
            <person name="Castelle C.J."/>
            <person name="Probst A.J."/>
            <person name="Thomas B.C."/>
            <person name="Singh A."/>
            <person name="Wilkins M.J."/>
            <person name="Karaoz U."/>
            <person name="Brodie E.L."/>
            <person name="Williams K.H."/>
            <person name="Hubbard S.S."/>
            <person name="Banfield J.F."/>
        </authorList>
    </citation>
    <scope>NUCLEOTIDE SEQUENCE [LARGE SCALE GENOMIC DNA]</scope>
</reference>
<evidence type="ECO:0000256" key="1">
    <source>
        <dbReference type="SAM" id="MobiDB-lite"/>
    </source>
</evidence>
<accession>A0A1F6BAF5</accession>
<dbReference type="EMBL" id="MFJU01000038">
    <property type="protein sequence ID" value="OGG33914.1"/>
    <property type="molecule type" value="Genomic_DNA"/>
</dbReference>
<name>A0A1F6BAF5_9BACT</name>
<evidence type="ECO:0000313" key="2">
    <source>
        <dbReference type="EMBL" id="OGG33914.1"/>
    </source>
</evidence>